<keyword evidence="3" id="KW-0804">Transcription</keyword>
<dbReference type="SUPFAM" id="SSF46785">
    <property type="entry name" value="Winged helix' DNA-binding domain"/>
    <property type="match status" value="1"/>
</dbReference>
<dbReference type="PRINTS" id="PR00035">
    <property type="entry name" value="HTHGNTR"/>
</dbReference>
<keyword evidence="6" id="KW-1185">Reference proteome</keyword>
<dbReference type="GO" id="GO:0045892">
    <property type="term" value="P:negative regulation of DNA-templated transcription"/>
    <property type="evidence" value="ECO:0007669"/>
    <property type="project" value="TreeGrafter"/>
</dbReference>
<dbReference type="PANTHER" id="PTHR44846">
    <property type="entry name" value="MANNOSYL-D-GLYCERATE TRANSPORT/METABOLISM SYSTEM REPRESSOR MNGR-RELATED"/>
    <property type="match status" value="1"/>
</dbReference>
<dbReference type="PROSITE" id="PS50949">
    <property type="entry name" value="HTH_GNTR"/>
    <property type="match status" value="1"/>
</dbReference>
<dbReference type="InterPro" id="IPR000524">
    <property type="entry name" value="Tscrpt_reg_HTH_GntR"/>
</dbReference>
<accession>A0A3M8DL14</accession>
<reference evidence="5 6" key="1">
    <citation type="submission" date="2018-10" db="EMBL/GenBank/DDBJ databases">
        <title>Phylogenomics of Brevibacillus.</title>
        <authorList>
            <person name="Dunlap C."/>
        </authorList>
    </citation>
    <scope>NUCLEOTIDE SEQUENCE [LARGE SCALE GENOMIC DNA]</scope>
    <source>
        <strain evidence="5 6">JCM 15774</strain>
    </source>
</reference>
<dbReference type="InterPro" id="IPR011663">
    <property type="entry name" value="UTRA"/>
</dbReference>
<protein>
    <submittedName>
        <fullName evidence="5">GntR family transcriptional regulator</fullName>
    </submittedName>
</protein>
<dbReference type="EMBL" id="RHHU01000003">
    <property type="protein sequence ID" value="RNB88780.1"/>
    <property type="molecule type" value="Genomic_DNA"/>
</dbReference>
<dbReference type="InterPro" id="IPR050679">
    <property type="entry name" value="Bact_HTH_transcr_reg"/>
</dbReference>
<evidence type="ECO:0000313" key="5">
    <source>
        <dbReference type="EMBL" id="RNB88780.1"/>
    </source>
</evidence>
<dbReference type="SMART" id="SM00345">
    <property type="entry name" value="HTH_GNTR"/>
    <property type="match status" value="1"/>
</dbReference>
<dbReference type="InterPro" id="IPR036388">
    <property type="entry name" value="WH-like_DNA-bd_sf"/>
</dbReference>
<dbReference type="Proteomes" id="UP000269573">
    <property type="component" value="Unassembled WGS sequence"/>
</dbReference>
<keyword evidence="1" id="KW-0805">Transcription regulation</keyword>
<dbReference type="Pfam" id="PF07702">
    <property type="entry name" value="UTRA"/>
    <property type="match status" value="1"/>
</dbReference>
<dbReference type="Pfam" id="PF00392">
    <property type="entry name" value="GntR"/>
    <property type="match status" value="1"/>
</dbReference>
<evidence type="ECO:0000256" key="3">
    <source>
        <dbReference type="ARBA" id="ARBA00023163"/>
    </source>
</evidence>
<feature type="domain" description="HTH gntR-type" evidence="4">
    <location>
        <begin position="31"/>
        <end position="99"/>
    </location>
</feature>
<dbReference type="InterPro" id="IPR028978">
    <property type="entry name" value="Chorismate_lyase_/UTRA_dom_sf"/>
</dbReference>
<evidence type="ECO:0000256" key="1">
    <source>
        <dbReference type="ARBA" id="ARBA00023015"/>
    </source>
</evidence>
<dbReference type="GO" id="GO:0003700">
    <property type="term" value="F:DNA-binding transcription factor activity"/>
    <property type="evidence" value="ECO:0007669"/>
    <property type="project" value="InterPro"/>
</dbReference>
<organism evidence="5 6">
    <name type="scientific">Brevibacillus nitrificans</name>
    <dbReference type="NCBI Taxonomy" id="651560"/>
    <lineage>
        <taxon>Bacteria</taxon>
        <taxon>Bacillati</taxon>
        <taxon>Bacillota</taxon>
        <taxon>Bacilli</taxon>
        <taxon>Bacillales</taxon>
        <taxon>Paenibacillaceae</taxon>
        <taxon>Brevibacillus</taxon>
    </lineage>
</organism>
<evidence type="ECO:0000313" key="6">
    <source>
        <dbReference type="Proteomes" id="UP000269573"/>
    </source>
</evidence>
<dbReference type="Gene3D" id="3.40.1410.10">
    <property type="entry name" value="Chorismate lyase-like"/>
    <property type="match status" value="1"/>
</dbReference>
<keyword evidence="2" id="KW-0238">DNA-binding</keyword>
<dbReference type="PANTHER" id="PTHR44846:SF1">
    <property type="entry name" value="MANNOSYL-D-GLYCERATE TRANSPORT_METABOLISM SYSTEM REPRESSOR MNGR-RELATED"/>
    <property type="match status" value="1"/>
</dbReference>
<dbReference type="Gene3D" id="1.10.10.10">
    <property type="entry name" value="Winged helix-like DNA-binding domain superfamily/Winged helix DNA-binding domain"/>
    <property type="match status" value="1"/>
</dbReference>
<dbReference type="SUPFAM" id="SSF64288">
    <property type="entry name" value="Chorismate lyase-like"/>
    <property type="match status" value="1"/>
</dbReference>
<gene>
    <name evidence="5" type="ORF">EDM59_06640</name>
</gene>
<proteinExistence type="predicted"/>
<dbReference type="AlphaFoldDB" id="A0A3M8DL14"/>
<evidence type="ECO:0000259" key="4">
    <source>
        <dbReference type="PROSITE" id="PS50949"/>
    </source>
</evidence>
<evidence type="ECO:0000256" key="2">
    <source>
        <dbReference type="ARBA" id="ARBA00023125"/>
    </source>
</evidence>
<name>A0A3M8DL14_9BACL</name>
<comment type="caution">
    <text evidence="5">The sequence shown here is derived from an EMBL/GenBank/DDBJ whole genome shotgun (WGS) entry which is preliminary data.</text>
</comment>
<dbReference type="GO" id="GO:0003677">
    <property type="term" value="F:DNA binding"/>
    <property type="evidence" value="ECO:0007669"/>
    <property type="project" value="UniProtKB-KW"/>
</dbReference>
<dbReference type="SMART" id="SM00866">
    <property type="entry name" value="UTRA"/>
    <property type="match status" value="1"/>
</dbReference>
<sequence length="263" mass="30048">MVYILRLVYNVSVVYKYTSWLEAGVDLAKYDTVRSDLAEKIEAYISQSGLRAHDKLPSERELSSHWGVNRMTLRQAIERLVDEGILYSIHGSGTYVAPQKINRNLWQFLSFSDAMKEAGLHAQTTVISIRKMEANKWLAKTFSILLGTEVYELVRIRHVEHEPFALETIYVPCHLCPGLEQHDLEQQSLYAILREVYHIELTKSKQEISMSYLTEEEASYLGVAPGEAAICTKVVTATEEQVPIEYTIEIARGDRCKFSTILK</sequence>
<dbReference type="InterPro" id="IPR036390">
    <property type="entry name" value="WH_DNA-bd_sf"/>
</dbReference>
<dbReference type="CDD" id="cd07377">
    <property type="entry name" value="WHTH_GntR"/>
    <property type="match status" value="1"/>
</dbReference>